<sequence>MRLSFAVLLVLVAVPAAAQMRPPPRPAPAEPVTWCSEGRWGPAHCIRMQSFAADLCVQIEAEALRHGLPPGFLARLLWQESRFDANAVSPMAARGIAQFIDETARLRGLRDQFNPAESVEKSAQYLGEMTRRYGNPGLAAIGYNGGERRVEGWIAGTGGLARETHDYVAIITGASASAWRDAPPKADFRLDRGPFRKACETMATRRRVSPPLSSQRFAPWGVQVGWGRTRAGARDSFRRMTASCSGPAAALRHEIVPLRGRGPGRPDYLAVRLAADDRADAVRICARLSRAGCRCSVHRNPR</sequence>
<proteinExistence type="inferred from homology"/>
<evidence type="ECO:0000256" key="2">
    <source>
        <dbReference type="ARBA" id="ARBA00009387"/>
    </source>
</evidence>
<feature type="chain" id="PRO_5002230191" evidence="3">
    <location>
        <begin position="19"/>
        <end position="302"/>
    </location>
</feature>
<comment type="caution">
    <text evidence="5">The sequence shown here is derived from an EMBL/GenBank/DDBJ whole genome shotgun (WGS) entry which is preliminary data.</text>
</comment>
<accession>A0A0D1EQ16</accession>
<evidence type="ECO:0000256" key="3">
    <source>
        <dbReference type="SAM" id="SignalP"/>
    </source>
</evidence>
<gene>
    <name evidence="5" type="primary">mltF</name>
    <name evidence="5" type="ORF">jaqu_06010</name>
</gene>
<dbReference type="SUPFAM" id="SSF53955">
    <property type="entry name" value="Lysozyme-like"/>
    <property type="match status" value="1"/>
</dbReference>
<dbReference type="InterPro" id="IPR008258">
    <property type="entry name" value="Transglycosylase_SLT_dom_1"/>
</dbReference>
<dbReference type="EMBL" id="JYFE01000016">
    <property type="protein sequence ID" value="KIT17710.1"/>
    <property type="molecule type" value="Genomic_DNA"/>
</dbReference>
<dbReference type="Pfam" id="PF01464">
    <property type="entry name" value="SLT"/>
    <property type="match status" value="1"/>
</dbReference>
<keyword evidence="6" id="KW-1185">Reference proteome</keyword>
<feature type="signal peptide" evidence="3">
    <location>
        <begin position="1"/>
        <end position="18"/>
    </location>
</feature>
<evidence type="ECO:0000256" key="1">
    <source>
        <dbReference type="ARBA" id="ARBA00007734"/>
    </source>
</evidence>
<dbReference type="Gene3D" id="1.10.530.10">
    <property type="match status" value="1"/>
</dbReference>
<evidence type="ECO:0000313" key="6">
    <source>
        <dbReference type="Proteomes" id="UP000032232"/>
    </source>
</evidence>
<dbReference type="PATRIC" id="fig|935700.4.peg.636"/>
<organism evidence="5 6">
    <name type="scientific">Jannaschia aquimarina</name>
    <dbReference type="NCBI Taxonomy" id="935700"/>
    <lineage>
        <taxon>Bacteria</taxon>
        <taxon>Pseudomonadati</taxon>
        <taxon>Pseudomonadota</taxon>
        <taxon>Alphaproteobacteria</taxon>
        <taxon>Rhodobacterales</taxon>
        <taxon>Roseobacteraceae</taxon>
        <taxon>Jannaschia</taxon>
    </lineage>
</organism>
<dbReference type="InterPro" id="IPR023346">
    <property type="entry name" value="Lysozyme-like_dom_sf"/>
</dbReference>
<dbReference type="Proteomes" id="UP000032232">
    <property type="component" value="Unassembled WGS sequence"/>
</dbReference>
<dbReference type="STRING" id="935700.jaqu_06010"/>
<evidence type="ECO:0000259" key="4">
    <source>
        <dbReference type="Pfam" id="PF01464"/>
    </source>
</evidence>
<dbReference type="PANTHER" id="PTHR37423:SF2">
    <property type="entry name" value="MEMBRANE-BOUND LYTIC MUREIN TRANSGLYCOSYLASE C"/>
    <property type="match status" value="1"/>
</dbReference>
<comment type="similarity">
    <text evidence="2">Belongs to the virb1 family.</text>
</comment>
<protein>
    <submittedName>
        <fullName evidence="5">MltF protein</fullName>
    </submittedName>
</protein>
<comment type="similarity">
    <text evidence="1">Belongs to the transglycosylase Slt family.</text>
</comment>
<evidence type="ECO:0000313" key="5">
    <source>
        <dbReference type="EMBL" id="KIT17710.1"/>
    </source>
</evidence>
<name>A0A0D1EQ16_9RHOB</name>
<dbReference type="PANTHER" id="PTHR37423">
    <property type="entry name" value="SOLUBLE LYTIC MUREIN TRANSGLYCOSYLASE-RELATED"/>
    <property type="match status" value="1"/>
</dbReference>
<dbReference type="CDD" id="cd00254">
    <property type="entry name" value="LT-like"/>
    <property type="match status" value="1"/>
</dbReference>
<dbReference type="OrthoDB" id="9815002at2"/>
<dbReference type="AlphaFoldDB" id="A0A0D1EQ16"/>
<keyword evidence="3" id="KW-0732">Signal</keyword>
<reference evidence="5 6" key="1">
    <citation type="submission" date="2015-02" db="EMBL/GenBank/DDBJ databases">
        <title>Genome Sequence of Jannaschia aquimarina DSM28248, a member of the Roseobacter clade.</title>
        <authorList>
            <person name="Voget S."/>
            <person name="Daniel R."/>
        </authorList>
    </citation>
    <scope>NUCLEOTIDE SEQUENCE [LARGE SCALE GENOMIC DNA]</scope>
    <source>
        <strain evidence="5 6">GSW-M26</strain>
    </source>
</reference>
<feature type="domain" description="Transglycosylase SLT" evidence="4">
    <location>
        <begin position="59"/>
        <end position="162"/>
    </location>
</feature>